<keyword evidence="3 6" id="KW-0547">Nucleotide-binding</keyword>
<evidence type="ECO:0000256" key="4">
    <source>
        <dbReference type="ARBA" id="ARBA00022777"/>
    </source>
</evidence>
<dbReference type="PROSITE" id="PS50011">
    <property type="entry name" value="PROTEIN_KINASE_DOM"/>
    <property type="match status" value="1"/>
</dbReference>
<keyword evidence="5 6" id="KW-0067">ATP-binding</keyword>
<keyword evidence="4" id="KW-0418">Kinase</keyword>
<dbReference type="SMART" id="SM00133">
    <property type="entry name" value="S_TK_X"/>
    <property type="match status" value="1"/>
</dbReference>
<evidence type="ECO:0000259" key="10">
    <source>
        <dbReference type="PROSITE" id="PS51285"/>
    </source>
</evidence>
<feature type="region of interest" description="Disordered" evidence="8">
    <location>
        <begin position="55"/>
        <end position="85"/>
    </location>
</feature>
<dbReference type="PROSITE" id="PS51285">
    <property type="entry name" value="AGC_KINASE_CTER"/>
    <property type="match status" value="1"/>
</dbReference>
<dbReference type="PROSITE" id="PS00107">
    <property type="entry name" value="PROTEIN_KINASE_ATP"/>
    <property type="match status" value="1"/>
</dbReference>
<feature type="compositionally biased region" description="Gly residues" evidence="8">
    <location>
        <begin position="70"/>
        <end position="85"/>
    </location>
</feature>
<feature type="binding site" evidence="6">
    <location>
        <position position="160"/>
    </location>
    <ligand>
        <name>ATP</name>
        <dbReference type="ChEBI" id="CHEBI:30616"/>
    </ligand>
</feature>
<dbReference type="PANTHER" id="PTHR24353">
    <property type="entry name" value="CYCLIC NUCLEOTIDE-DEPENDENT PROTEIN KINASE"/>
    <property type="match status" value="1"/>
</dbReference>
<feature type="non-terminal residue" evidence="11">
    <location>
        <position position="431"/>
    </location>
</feature>
<evidence type="ECO:0000256" key="3">
    <source>
        <dbReference type="ARBA" id="ARBA00022741"/>
    </source>
</evidence>
<dbReference type="Gene3D" id="1.10.510.10">
    <property type="entry name" value="Transferase(Phosphotransferase) domain 1"/>
    <property type="match status" value="1"/>
</dbReference>
<feature type="compositionally biased region" description="Polar residues" evidence="8">
    <location>
        <begin position="57"/>
        <end position="67"/>
    </location>
</feature>
<dbReference type="Pfam" id="PF00069">
    <property type="entry name" value="Pkinase"/>
    <property type="match status" value="1"/>
</dbReference>
<dbReference type="GO" id="GO:0005952">
    <property type="term" value="C:cAMP-dependent protein kinase complex"/>
    <property type="evidence" value="ECO:0007669"/>
    <property type="project" value="TreeGrafter"/>
</dbReference>
<evidence type="ECO:0000256" key="8">
    <source>
        <dbReference type="SAM" id="MobiDB-lite"/>
    </source>
</evidence>
<evidence type="ECO:0000313" key="11">
    <source>
        <dbReference type="EMBL" id="KAF4756576.1"/>
    </source>
</evidence>
<evidence type="ECO:0000313" key="12">
    <source>
        <dbReference type="Proteomes" id="UP000574390"/>
    </source>
</evidence>
<feature type="region of interest" description="Disordered" evidence="8">
    <location>
        <begin position="397"/>
        <end position="431"/>
    </location>
</feature>
<evidence type="ECO:0000259" key="9">
    <source>
        <dbReference type="PROSITE" id="PS50011"/>
    </source>
</evidence>
<reference evidence="11 12" key="1">
    <citation type="submission" date="2020-04" db="EMBL/GenBank/DDBJ databases">
        <title>Perkinsus olseni comparative genomics.</title>
        <authorList>
            <person name="Bogema D.R."/>
        </authorList>
    </citation>
    <scope>NUCLEOTIDE SEQUENCE [LARGE SCALE GENOMIC DNA]</scope>
    <source>
        <strain evidence="11">ATCC PRA-205</strain>
    </source>
</reference>
<dbReference type="FunFam" id="3.30.200.20:FF:000042">
    <property type="entry name" value="Aurora kinase A"/>
    <property type="match status" value="1"/>
</dbReference>
<dbReference type="SMART" id="SM00220">
    <property type="entry name" value="S_TKc"/>
    <property type="match status" value="1"/>
</dbReference>
<organism evidence="11 12">
    <name type="scientific">Perkinsus olseni</name>
    <name type="common">Perkinsus atlanticus</name>
    <dbReference type="NCBI Taxonomy" id="32597"/>
    <lineage>
        <taxon>Eukaryota</taxon>
        <taxon>Sar</taxon>
        <taxon>Alveolata</taxon>
        <taxon>Perkinsozoa</taxon>
        <taxon>Perkinsea</taxon>
        <taxon>Perkinsida</taxon>
        <taxon>Perkinsidae</taxon>
        <taxon>Perkinsus</taxon>
    </lineage>
</organism>
<dbReference type="GO" id="GO:0004691">
    <property type="term" value="F:cAMP-dependent protein kinase activity"/>
    <property type="evidence" value="ECO:0007669"/>
    <property type="project" value="TreeGrafter"/>
</dbReference>
<dbReference type="Gene3D" id="3.30.200.20">
    <property type="entry name" value="Phosphorylase Kinase, domain 1"/>
    <property type="match status" value="1"/>
</dbReference>
<dbReference type="GO" id="GO:0005524">
    <property type="term" value="F:ATP binding"/>
    <property type="evidence" value="ECO:0007669"/>
    <property type="project" value="UniProtKB-UniRule"/>
</dbReference>
<dbReference type="Proteomes" id="UP000574390">
    <property type="component" value="Unassembled WGS sequence"/>
</dbReference>
<evidence type="ECO:0000256" key="1">
    <source>
        <dbReference type="ARBA" id="ARBA00022527"/>
    </source>
</evidence>
<dbReference type="AlphaFoldDB" id="A0A7J6UHR6"/>
<keyword evidence="1 7" id="KW-0723">Serine/threonine-protein kinase</keyword>
<name>A0A7J6UHR6_PEROL</name>
<dbReference type="PROSITE" id="PS00108">
    <property type="entry name" value="PROTEIN_KINASE_ST"/>
    <property type="match status" value="1"/>
</dbReference>
<evidence type="ECO:0008006" key="13">
    <source>
        <dbReference type="Google" id="ProtNLM"/>
    </source>
</evidence>
<dbReference type="EMBL" id="JABANM010000088">
    <property type="protein sequence ID" value="KAF4756576.1"/>
    <property type="molecule type" value="Genomic_DNA"/>
</dbReference>
<dbReference type="InterPro" id="IPR000961">
    <property type="entry name" value="AGC-kinase_C"/>
</dbReference>
<feature type="domain" description="Protein kinase" evidence="9">
    <location>
        <begin position="122"/>
        <end position="377"/>
    </location>
</feature>
<dbReference type="SUPFAM" id="SSF56112">
    <property type="entry name" value="Protein kinase-like (PK-like)"/>
    <property type="match status" value="1"/>
</dbReference>
<feature type="region of interest" description="Disordered" evidence="8">
    <location>
        <begin position="19"/>
        <end position="39"/>
    </location>
</feature>
<evidence type="ECO:0000256" key="6">
    <source>
        <dbReference type="PROSITE-ProRule" id="PRU10141"/>
    </source>
</evidence>
<dbReference type="InterPro" id="IPR017441">
    <property type="entry name" value="Protein_kinase_ATP_BS"/>
</dbReference>
<keyword evidence="2" id="KW-0808">Transferase</keyword>
<feature type="domain" description="AGC-kinase C-terminal" evidence="10">
    <location>
        <begin position="378"/>
        <end position="431"/>
    </location>
</feature>
<protein>
    <recommendedName>
        <fullName evidence="13">cAMP-dependent protein kinase catalytic subunit</fullName>
    </recommendedName>
</protein>
<comment type="caution">
    <text evidence="11">The sequence shown here is derived from an EMBL/GenBank/DDBJ whole genome shotgun (WGS) entry which is preliminary data.</text>
</comment>
<evidence type="ECO:0000256" key="5">
    <source>
        <dbReference type="ARBA" id="ARBA00022840"/>
    </source>
</evidence>
<dbReference type="InterPro" id="IPR011009">
    <property type="entry name" value="Kinase-like_dom_sf"/>
</dbReference>
<accession>A0A7J6UHR6</accession>
<sequence>CCCCDVCGIIIMATDRGHHDYPRLATDDTSSSSVRGGGDNDGNNTLLLQSCHHQHDNTTTSSMSTQPVVAGGGGGSGGGSGGGYGLLRDNRKNTGTYDGTNPAGIPTTSLSSLLDDSTVNDFILGKTLGTGSFGRVRFVTDKNSGRHYALKILKKAAIIKLKQVDHIISEKSILKVIHHPNIVNLYGSFQDKRYLYLAMEYVNGGEFFSHLRRAGRFTNEISRFYAAQIVSIFEYLHNKDIIYRDLKPENILLTPDGYLKLTDFGFAKVIHHTRTYTLCGTPEYIAPEVLLNKGHGKAVDWWTLGILTYEMIVGYPPFVDEDPMGIYQKILSGKIVFPRYFDKDAKSLVKRLLTADLTKRYGNLRNGVDDIKGSDWFKGLSWYDLYNKNIPAPYKPKVKSDTDTSNFDDYPDSTDGLPAAIPPEQDPFLNW</sequence>
<dbReference type="FunFam" id="1.10.510.10:FF:000005">
    <property type="entry name" value="cAMP-dependent protein kinase catalytic subunit alpha"/>
    <property type="match status" value="1"/>
</dbReference>
<evidence type="ECO:0000256" key="7">
    <source>
        <dbReference type="RuleBase" id="RU000304"/>
    </source>
</evidence>
<evidence type="ECO:0000256" key="2">
    <source>
        <dbReference type="ARBA" id="ARBA00022679"/>
    </source>
</evidence>
<dbReference type="PANTHER" id="PTHR24353:SF37">
    <property type="entry name" value="CAMP-DEPENDENT PROTEIN KINASE CATALYTIC SUBUNIT PRKX"/>
    <property type="match status" value="1"/>
</dbReference>
<gene>
    <name evidence="11" type="ORF">FOZ62_022361</name>
</gene>
<dbReference type="CDD" id="cd05580">
    <property type="entry name" value="STKc_PKA_like"/>
    <property type="match status" value="1"/>
</dbReference>
<dbReference type="GO" id="GO:0009653">
    <property type="term" value="P:anatomical structure morphogenesis"/>
    <property type="evidence" value="ECO:0007669"/>
    <property type="project" value="UniProtKB-ARBA"/>
</dbReference>
<dbReference type="InterPro" id="IPR008271">
    <property type="entry name" value="Ser/Thr_kinase_AS"/>
</dbReference>
<comment type="similarity">
    <text evidence="7">Belongs to the protein kinase superfamily.</text>
</comment>
<dbReference type="InterPro" id="IPR000719">
    <property type="entry name" value="Prot_kinase_dom"/>
</dbReference>
<proteinExistence type="inferred from homology"/>